<evidence type="ECO:0000256" key="1">
    <source>
        <dbReference type="ARBA" id="ARBA00007358"/>
    </source>
</evidence>
<dbReference type="PANTHER" id="PTHR11496">
    <property type="entry name" value="ALCOHOL DEHYDROGENASE"/>
    <property type="match status" value="1"/>
</dbReference>
<name>A0A1S8YIX0_9GAMM</name>
<dbReference type="Gene3D" id="3.40.50.1970">
    <property type="match status" value="1"/>
</dbReference>
<dbReference type="Pfam" id="PF25137">
    <property type="entry name" value="ADH_Fe_C"/>
    <property type="match status" value="1"/>
</dbReference>
<comment type="caution">
    <text evidence="5">The sequence shown here is derived from an EMBL/GenBank/DDBJ whole genome shotgun (WGS) entry which is preliminary data.</text>
</comment>
<evidence type="ECO:0000259" key="3">
    <source>
        <dbReference type="Pfam" id="PF00465"/>
    </source>
</evidence>
<dbReference type="AlphaFoldDB" id="A0A1S8YIX0"/>
<evidence type="ECO:0000313" key="6">
    <source>
        <dbReference type="Proteomes" id="UP000190667"/>
    </source>
</evidence>
<evidence type="ECO:0000259" key="4">
    <source>
        <dbReference type="Pfam" id="PF25137"/>
    </source>
</evidence>
<keyword evidence="2" id="KW-0560">Oxidoreductase</keyword>
<reference evidence="5 6" key="1">
    <citation type="submission" date="2016-12" db="EMBL/GenBank/DDBJ databases">
        <title>Izhakiella australiana sp. nov. of genus Izhakiella isolated from Australian desert.</title>
        <authorList>
            <person name="Ji M."/>
        </authorList>
    </citation>
    <scope>NUCLEOTIDE SEQUENCE [LARGE SCALE GENOMIC DNA]</scope>
    <source>
        <strain evidence="5 6">D4N98</strain>
    </source>
</reference>
<dbReference type="Gene3D" id="1.20.1090.10">
    <property type="entry name" value="Dehydroquinate synthase-like - alpha domain"/>
    <property type="match status" value="1"/>
</dbReference>
<feature type="domain" description="Fe-containing alcohol dehydrogenase-like C-terminal" evidence="4">
    <location>
        <begin position="196"/>
        <end position="313"/>
    </location>
</feature>
<dbReference type="PANTHER" id="PTHR11496:SF102">
    <property type="entry name" value="ALCOHOL DEHYDROGENASE 4"/>
    <property type="match status" value="1"/>
</dbReference>
<dbReference type="STRING" id="1926881.BTJ39_16720"/>
<gene>
    <name evidence="5" type="ORF">BTJ39_16720</name>
</gene>
<evidence type="ECO:0000256" key="2">
    <source>
        <dbReference type="ARBA" id="ARBA00023002"/>
    </source>
</evidence>
<sequence>MQSGASVNHSTLIANRQVIFGRGTLAQLPDLLGNAPQPTLLFCNRSFISGPHWQRLAPALSPLLVGHEVVSHEASPAELDEWVTRWRGKVERVLAIGGGSVLDAAKAFAALCQHPLPCARYLEKIGDTRITAATLPLIAVPTTAGTGSEATQNAVVTDQQQIQVKASLRHAEFVPQIALLDADLMQGTPERILACCAIDAFTHLFESWLSKRGTLLTRQQALSGMQLFYHAWPHLNKPGEDGDVARETMLMASWLGGQCLGVAGLGVIHGIAGELGAIKPWHHGEVCGRLLLPYLNLLAKQASPDQQALMNTLAATLFPLQTINPALLLVNWLKDNDVYRFWDDAPTLTEQDVEWILARSNSKNAMVDYSKEQQRTLIEAAWPVGQA</sequence>
<dbReference type="GO" id="GO:0004022">
    <property type="term" value="F:alcohol dehydrogenase (NAD+) activity"/>
    <property type="evidence" value="ECO:0007669"/>
    <property type="project" value="TreeGrafter"/>
</dbReference>
<dbReference type="Pfam" id="PF00465">
    <property type="entry name" value="Fe-ADH"/>
    <property type="match status" value="1"/>
</dbReference>
<proteinExistence type="inferred from homology"/>
<dbReference type="InterPro" id="IPR039697">
    <property type="entry name" value="Alcohol_dehydrogenase_Fe"/>
</dbReference>
<dbReference type="InterPro" id="IPR056798">
    <property type="entry name" value="ADH_Fe_C"/>
</dbReference>
<protein>
    <submittedName>
        <fullName evidence="5">Alcohol dehydrogenase</fullName>
    </submittedName>
</protein>
<accession>A0A1S8YIX0</accession>
<dbReference type="InterPro" id="IPR001670">
    <property type="entry name" value="ADH_Fe/GldA"/>
</dbReference>
<dbReference type="EMBL" id="MRUL01000013">
    <property type="protein sequence ID" value="OON38828.1"/>
    <property type="molecule type" value="Genomic_DNA"/>
</dbReference>
<comment type="similarity">
    <text evidence="1">Belongs to the iron-containing alcohol dehydrogenase family.</text>
</comment>
<dbReference type="SUPFAM" id="SSF56796">
    <property type="entry name" value="Dehydroquinate synthase-like"/>
    <property type="match status" value="1"/>
</dbReference>
<evidence type="ECO:0000313" key="5">
    <source>
        <dbReference type="EMBL" id="OON38828.1"/>
    </source>
</evidence>
<feature type="domain" description="Alcohol dehydrogenase iron-type/glycerol dehydrogenase GldA" evidence="3">
    <location>
        <begin position="16"/>
        <end position="181"/>
    </location>
</feature>
<keyword evidence="6" id="KW-1185">Reference proteome</keyword>
<organism evidence="5 6">
    <name type="scientific">Izhakiella australiensis</name>
    <dbReference type="NCBI Taxonomy" id="1926881"/>
    <lineage>
        <taxon>Bacteria</taxon>
        <taxon>Pseudomonadati</taxon>
        <taxon>Pseudomonadota</taxon>
        <taxon>Gammaproteobacteria</taxon>
        <taxon>Enterobacterales</taxon>
        <taxon>Erwiniaceae</taxon>
        <taxon>Izhakiella</taxon>
    </lineage>
</organism>
<dbReference type="GO" id="GO:0046872">
    <property type="term" value="F:metal ion binding"/>
    <property type="evidence" value="ECO:0007669"/>
    <property type="project" value="InterPro"/>
</dbReference>
<dbReference type="Proteomes" id="UP000190667">
    <property type="component" value="Unassembled WGS sequence"/>
</dbReference>